<reference evidence="17 18" key="1">
    <citation type="submission" date="2018-07" db="EMBL/GenBank/DDBJ databases">
        <title>Draft genome of the type strain Streptomyces armeniacus ATCC 15676.</title>
        <authorList>
            <person name="Labana P."/>
            <person name="Gosse J.T."/>
            <person name="Boddy C.N."/>
        </authorList>
    </citation>
    <scope>NUCLEOTIDE SEQUENCE [LARGE SCALE GENOMIC DNA]</scope>
    <source>
        <strain evidence="17 18">ATCC 15676</strain>
    </source>
</reference>
<dbReference type="GO" id="GO:0005524">
    <property type="term" value="F:ATP binding"/>
    <property type="evidence" value="ECO:0007669"/>
    <property type="project" value="UniProtKB-KW"/>
</dbReference>
<keyword evidence="9" id="KW-0460">Magnesium</keyword>
<name>A0A345XIE9_9ACTN</name>
<dbReference type="GO" id="GO:0046872">
    <property type="term" value="F:metal ion binding"/>
    <property type="evidence" value="ECO:0007669"/>
    <property type="project" value="UniProtKB-KW"/>
</dbReference>
<dbReference type="PANTHER" id="PTHR43156:SF2">
    <property type="entry name" value="STAGE II SPORULATION PROTEIN E"/>
    <property type="match status" value="1"/>
</dbReference>
<organism evidence="17 18">
    <name type="scientific">Streptomyces armeniacus</name>
    <dbReference type="NCBI Taxonomy" id="83291"/>
    <lineage>
        <taxon>Bacteria</taxon>
        <taxon>Bacillati</taxon>
        <taxon>Actinomycetota</taxon>
        <taxon>Actinomycetes</taxon>
        <taxon>Kitasatosporales</taxon>
        <taxon>Streptomycetaceae</taxon>
        <taxon>Streptomyces</taxon>
    </lineage>
</organism>
<evidence type="ECO:0000256" key="15">
    <source>
        <dbReference type="ARBA" id="ARBA00081350"/>
    </source>
</evidence>
<dbReference type="Gene3D" id="3.30.450.40">
    <property type="match status" value="1"/>
</dbReference>
<evidence type="ECO:0000256" key="1">
    <source>
        <dbReference type="ARBA" id="ARBA00013081"/>
    </source>
</evidence>
<protein>
    <recommendedName>
        <fullName evidence="1">protein-serine/threonine phosphatase</fullName>
        <ecNumber evidence="1">3.1.3.16</ecNumber>
    </recommendedName>
    <alternativeName>
        <fullName evidence="15">Protein-serine/threonine phosphatase</fullName>
    </alternativeName>
    <alternativeName>
        <fullName evidence="14">Serine/threonine-protein kinase</fullName>
    </alternativeName>
</protein>
<evidence type="ECO:0000256" key="2">
    <source>
        <dbReference type="ARBA" id="ARBA00022553"/>
    </source>
</evidence>
<dbReference type="SMART" id="SM00331">
    <property type="entry name" value="PP2C_SIG"/>
    <property type="match status" value="1"/>
</dbReference>
<sequence>MPDPSSGEPAAAVVSVEFLREMSESVGAGIYVLDGVGRITSVSARAAEMLGRTVAQLEGVGAHGLFHRRRDGSRMPYAECELARVITQGRLATGTAYFLRGDGELLPVSWTSLPVHREGHRTGAAVVFTSRPRPLAGKAPEVRELTGRTAGLSMVADATTVLASTLDADKALRRLARLVVPRFAEWAVFVRLAAGLPHCVAVAGDAGGSPAPWLGPLPPVPDGSLHPLVRVLRGAPAMLLGPEDIASPPDTELAAWQEEMLRSFGTVSAIAAPLTARHQVLGSLTLGRTDPAKPFDARELALAVDLARRAGLAMDNARLFSQQRDIAETMQRHLLTDLPEHGVLQLAARYRPAAAGSQIGGDWYDAFPLPDDAMALVIGDIAGHDMQAAARMAQVRSMLRTLAWEHQEPPGLIVGRMDGALERLTDTPLATLVYARVEGPARGPWQLNWTSAGHPPPLLVSRDGSARYLDQGHGPFLGLPELVGPRTDCTEPLLPSSTLLLYTDGLVETHVDHLDAGMRRLRLQAAALARAPVGEFCDGLLARLPDVTDDDIALLAVRLPETGGSA</sequence>
<dbReference type="SMART" id="SM00091">
    <property type="entry name" value="PAS"/>
    <property type="match status" value="1"/>
</dbReference>
<dbReference type="EMBL" id="CP031320">
    <property type="protein sequence ID" value="AXK31415.1"/>
    <property type="molecule type" value="Genomic_DNA"/>
</dbReference>
<evidence type="ECO:0000256" key="13">
    <source>
        <dbReference type="ARBA" id="ARBA00056274"/>
    </source>
</evidence>
<evidence type="ECO:0000256" key="3">
    <source>
        <dbReference type="ARBA" id="ARBA00022679"/>
    </source>
</evidence>
<keyword evidence="6" id="KW-0418">Kinase</keyword>
<dbReference type="PROSITE" id="PS50112">
    <property type="entry name" value="PAS"/>
    <property type="match status" value="1"/>
</dbReference>
<dbReference type="EC" id="3.1.3.16" evidence="1"/>
<dbReference type="SUPFAM" id="SSF55785">
    <property type="entry name" value="PYP-like sensor domain (PAS domain)"/>
    <property type="match status" value="1"/>
</dbReference>
<keyword evidence="11" id="KW-0464">Manganese</keyword>
<keyword evidence="2" id="KW-0597">Phosphoprotein</keyword>
<dbReference type="GO" id="GO:0016301">
    <property type="term" value="F:kinase activity"/>
    <property type="evidence" value="ECO:0007669"/>
    <property type="project" value="UniProtKB-KW"/>
</dbReference>
<evidence type="ECO:0000256" key="8">
    <source>
        <dbReference type="ARBA" id="ARBA00022840"/>
    </source>
</evidence>
<keyword evidence="18" id="KW-1185">Reference proteome</keyword>
<dbReference type="NCBIfam" id="TIGR00229">
    <property type="entry name" value="sensory_box"/>
    <property type="match status" value="1"/>
</dbReference>
<proteinExistence type="predicted"/>
<evidence type="ECO:0000256" key="12">
    <source>
        <dbReference type="ARBA" id="ARBA00047761"/>
    </source>
</evidence>
<evidence type="ECO:0000256" key="5">
    <source>
        <dbReference type="ARBA" id="ARBA00022741"/>
    </source>
</evidence>
<dbReference type="FunFam" id="3.60.40.10:FF:000005">
    <property type="entry name" value="Serine/threonine protein phosphatase"/>
    <property type="match status" value="1"/>
</dbReference>
<evidence type="ECO:0000256" key="6">
    <source>
        <dbReference type="ARBA" id="ARBA00022777"/>
    </source>
</evidence>
<dbReference type="InterPro" id="IPR052016">
    <property type="entry name" value="Bact_Sigma-Reg"/>
</dbReference>
<accession>A0A345XIE9</accession>
<keyword evidence="3" id="KW-0808">Transferase</keyword>
<dbReference type="Gene3D" id="3.60.40.10">
    <property type="entry name" value="PPM-type phosphatase domain"/>
    <property type="match status" value="1"/>
</dbReference>
<dbReference type="InterPro" id="IPR001932">
    <property type="entry name" value="PPM-type_phosphatase-like_dom"/>
</dbReference>
<evidence type="ECO:0000313" key="18">
    <source>
        <dbReference type="Proteomes" id="UP000254425"/>
    </source>
</evidence>
<evidence type="ECO:0000256" key="4">
    <source>
        <dbReference type="ARBA" id="ARBA00022723"/>
    </source>
</evidence>
<dbReference type="InterPro" id="IPR003018">
    <property type="entry name" value="GAF"/>
</dbReference>
<gene>
    <name evidence="17" type="ORF">DVA86_00890</name>
</gene>
<evidence type="ECO:0000256" key="7">
    <source>
        <dbReference type="ARBA" id="ARBA00022801"/>
    </source>
</evidence>
<evidence type="ECO:0000313" key="17">
    <source>
        <dbReference type="EMBL" id="AXK31415.1"/>
    </source>
</evidence>
<keyword evidence="8" id="KW-0067">ATP-binding</keyword>
<keyword evidence="5" id="KW-0547">Nucleotide-binding</keyword>
<evidence type="ECO:0000259" key="16">
    <source>
        <dbReference type="PROSITE" id="PS50112"/>
    </source>
</evidence>
<evidence type="ECO:0000256" key="9">
    <source>
        <dbReference type="ARBA" id="ARBA00022842"/>
    </source>
</evidence>
<comment type="function">
    <text evidence="13">Primarily acts as an independent SigF regulator that is sensitive to the osmosensory signal, mediating the cross talk of PknD with the SigF regulon. Possesses both phosphatase and kinase activities. The kinase domain functions as a classic anti-sigma factor-like kinase to phosphorylate the anti-anti-sigma factor domain at the canonical regulatory site, and the phosphatase domain antagonizes this activity.</text>
</comment>
<dbReference type="Gene3D" id="3.30.450.20">
    <property type="entry name" value="PAS domain"/>
    <property type="match status" value="1"/>
</dbReference>
<dbReference type="AlphaFoldDB" id="A0A345XIE9"/>
<dbReference type="RefSeq" id="WP_208874901.1">
    <property type="nucleotide sequence ID" value="NZ_CP031320.1"/>
</dbReference>
<dbReference type="InterPro" id="IPR000014">
    <property type="entry name" value="PAS"/>
</dbReference>
<keyword evidence="10" id="KW-0904">Protein phosphatase</keyword>
<dbReference type="CDD" id="cd00130">
    <property type="entry name" value="PAS"/>
    <property type="match status" value="1"/>
</dbReference>
<dbReference type="PANTHER" id="PTHR43156">
    <property type="entry name" value="STAGE II SPORULATION PROTEIN E-RELATED"/>
    <property type="match status" value="1"/>
</dbReference>
<dbReference type="Pfam" id="PF08448">
    <property type="entry name" value="PAS_4"/>
    <property type="match status" value="1"/>
</dbReference>
<dbReference type="InterPro" id="IPR035965">
    <property type="entry name" value="PAS-like_dom_sf"/>
</dbReference>
<comment type="catalytic activity">
    <reaction evidence="12">
        <text>O-phospho-L-seryl-[protein] + H2O = L-seryl-[protein] + phosphate</text>
        <dbReference type="Rhea" id="RHEA:20629"/>
        <dbReference type="Rhea" id="RHEA-COMP:9863"/>
        <dbReference type="Rhea" id="RHEA-COMP:11604"/>
        <dbReference type="ChEBI" id="CHEBI:15377"/>
        <dbReference type="ChEBI" id="CHEBI:29999"/>
        <dbReference type="ChEBI" id="CHEBI:43474"/>
        <dbReference type="ChEBI" id="CHEBI:83421"/>
        <dbReference type="EC" id="3.1.3.16"/>
    </reaction>
</comment>
<keyword evidence="7" id="KW-0378">Hydrolase</keyword>
<evidence type="ECO:0000256" key="11">
    <source>
        <dbReference type="ARBA" id="ARBA00023211"/>
    </source>
</evidence>
<feature type="domain" description="PAS" evidence="16">
    <location>
        <begin position="15"/>
        <end position="59"/>
    </location>
</feature>
<dbReference type="GO" id="GO:0004722">
    <property type="term" value="F:protein serine/threonine phosphatase activity"/>
    <property type="evidence" value="ECO:0007669"/>
    <property type="project" value="UniProtKB-EC"/>
</dbReference>
<dbReference type="InterPro" id="IPR013656">
    <property type="entry name" value="PAS_4"/>
</dbReference>
<dbReference type="InterPro" id="IPR036457">
    <property type="entry name" value="PPM-type-like_dom_sf"/>
</dbReference>
<dbReference type="InterPro" id="IPR029016">
    <property type="entry name" value="GAF-like_dom_sf"/>
</dbReference>
<dbReference type="SMART" id="SM00065">
    <property type="entry name" value="GAF"/>
    <property type="match status" value="1"/>
</dbReference>
<evidence type="ECO:0000256" key="14">
    <source>
        <dbReference type="ARBA" id="ARBA00075117"/>
    </source>
</evidence>
<keyword evidence="4" id="KW-0479">Metal-binding</keyword>
<dbReference type="Pfam" id="PF07228">
    <property type="entry name" value="SpoIIE"/>
    <property type="match status" value="1"/>
</dbReference>
<evidence type="ECO:0000256" key="10">
    <source>
        <dbReference type="ARBA" id="ARBA00022912"/>
    </source>
</evidence>
<dbReference type="Proteomes" id="UP000254425">
    <property type="component" value="Chromosome"/>
</dbReference>
<dbReference type="KEGG" id="sarm:DVA86_00890"/>
<dbReference type="Pfam" id="PF01590">
    <property type="entry name" value="GAF"/>
    <property type="match status" value="1"/>
</dbReference>
<dbReference type="SUPFAM" id="SSF55781">
    <property type="entry name" value="GAF domain-like"/>
    <property type="match status" value="1"/>
</dbReference>